<dbReference type="OrthoDB" id="7697376at2759"/>
<dbReference type="EMBL" id="LBMM01002086">
    <property type="protein sequence ID" value="KMQ95291.1"/>
    <property type="molecule type" value="Genomic_DNA"/>
</dbReference>
<dbReference type="PaxDb" id="67767-A0A0J7KY91"/>
<reference evidence="1 2" key="1">
    <citation type="submission" date="2015-04" db="EMBL/GenBank/DDBJ databases">
        <title>Lasius niger genome sequencing.</title>
        <authorList>
            <person name="Konorov E.A."/>
            <person name="Nikitin M.A."/>
            <person name="Kirill M.V."/>
            <person name="Chang P."/>
        </authorList>
    </citation>
    <scope>NUCLEOTIDE SEQUENCE [LARGE SCALE GENOMIC DNA]</scope>
    <source>
        <tissue evidence="1">Whole</tissue>
    </source>
</reference>
<keyword evidence="2" id="KW-1185">Reference proteome</keyword>
<name>A0A0J7KY91_LASNI</name>
<protein>
    <submittedName>
        <fullName evidence="1">Uncharacterized protein</fullName>
    </submittedName>
</protein>
<gene>
    <name evidence="1" type="ORF">RF55_4500</name>
</gene>
<proteinExistence type="predicted"/>
<evidence type="ECO:0000313" key="2">
    <source>
        <dbReference type="Proteomes" id="UP000036403"/>
    </source>
</evidence>
<sequence length="94" mass="10742">MFRDVAKYVKRYDASDDCQHTKVKQAKPAGLMGHRIVEGLDCSGCRHDGTVSEEQIEFRLCFGQDLFTKWVEYFALRAANGKKICKALKKIVSR</sequence>
<evidence type="ECO:0000313" key="1">
    <source>
        <dbReference type="EMBL" id="KMQ95291.1"/>
    </source>
</evidence>
<organism evidence="1 2">
    <name type="scientific">Lasius niger</name>
    <name type="common">Black garden ant</name>
    <dbReference type="NCBI Taxonomy" id="67767"/>
    <lineage>
        <taxon>Eukaryota</taxon>
        <taxon>Metazoa</taxon>
        <taxon>Ecdysozoa</taxon>
        <taxon>Arthropoda</taxon>
        <taxon>Hexapoda</taxon>
        <taxon>Insecta</taxon>
        <taxon>Pterygota</taxon>
        <taxon>Neoptera</taxon>
        <taxon>Endopterygota</taxon>
        <taxon>Hymenoptera</taxon>
        <taxon>Apocrita</taxon>
        <taxon>Aculeata</taxon>
        <taxon>Formicoidea</taxon>
        <taxon>Formicidae</taxon>
        <taxon>Formicinae</taxon>
        <taxon>Lasius</taxon>
        <taxon>Lasius</taxon>
    </lineage>
</organism>
<dbReference type="AlphaFoldDB" id="A0A0J7KY91"/>
<comment type="caution">
    <text evidence="1">The sequence shown here is derived from an EMBL/GenBank/DDBJ whole genome shotgun (WGS) entry which is preliminary data.</text>
</comment>
<accession>A0A0J7KY91</accession>
<dbReference type="Proteomes" id="UP000036403">
    <property type="component" value="Unassembled WGS sequence"/>
</dbReference>